<dbReference type="eggNOG" id="COG2309">
    <property type="taxonomic scope" value="Bacteria"/>
</dbReference>
<dbReference type="PATRIC" id="fig|1313304.3.peg.372"/>
<dbReference type="PRINTS" id="PR00919">
    <property type="entry name" value="THERMOPTASE"/>
</dbReference>
<keyword evidence="7" id="KW-0479">Metal-binding</keyword>
<evidence type="ECO:0000256" key="1">
    <source>
        <dbReference type="ARBA" id="ARBA00001941"/>
    </source>
</evidence>
<dbReference type="OrthoDB" id="9803993at2"/>
<evidence type="ECO:0000313" key="10">
    <source>
        <dbReference type="EMBL" id="ERP38902.1"/>
    </source>
</evidence>
<comment type="cofactor">
    <cofactor evidence="3">
        <name>Zn(2+)</name>
        <dbReference type="ChEBI" id="CHEBI:29105"/>
    </cofactor>
</comment>
<dbReference type="GO" id="GO:0008237">
    <property type="term" value="F:metallopeptidase activity"/>
    <property type="evidence" value="ECO:0007669"/>
    <property type="project" value="UniProtKB-KW"/>
</dbReference>
<reference evidence="10 11" key="1">
    <citation type="journal article" date="2013" name="Environ. Microbiol.">
        <title>Genome analysis of Chitinivibrio alkaliphilus gen. nov., sp. nov., a novel extremely haloalkaliphilic anaerobic chitinolytic bacterium from the candidate phylum Termite Group 3.</title>
        <authorList>
            <person name="Sorokin D.Y."/>
            <person name="Gumerov V.M."/>
            <person name="Rakitin A.L."/>
            <person name="Beletsky A.V."/>
            <person name="Damste J.S."/>
            <person name="Muyzer G."/>
            <person name="Mardanov A.V."/>
            <person name="Ravin N.V."/>
        </authorList>
    </citation>
    <scope>NUCLEOTIDE SEQUENCE [LARGE SCALE GENOMIC DNA]</scope>
    <source>
        <strain evidence="10 11">ACht1</strain>
    </source>
</reference>
<organism evidence="10 11">
    <name type="scientific">Chitinivibrio alkaliphilus ACht1</name>
    <dbReference type="NCBI Taxonomy" id="1313304"/>
    <lineage>
        <taxon>Bacteria</taxon>
        <taxon>Pseudomonadati</taxon>
        <taxon>Fibrobacterota</taxon>
        <taxon>Chitinivibrionia</taxon>
        <taxon>Chitinivibrionales</taxon>
        <taxon>Chitinivibrionaceae</taxon>
        <taxon>Chitinivibrio</taxon>
    </lineage>
</organism>
<dbReference type="GO" id="GO:0006508">
    <property type="term" value="P:proteolysis"/>
    <property type="evidence" value="ECO:0007669"/>
    <property type="project" value="UniProtKB-KW"/>
</dbReference>
<comment type="cofactor">
    <cofactor evidence="2">
        <name>Mg(2+)</name>
        <dbReference type="ChEBI" id="CHEBI:18420"/>
    </cofactor>
</comment>
<dbReference type="InterPro" id="IPR052170">
    <property type="entry name" value="M29_Exopeptidase"/>
</dbReference>
<keyword evidence="6" id="KW-0645">Protease</keyword>
<comment type="caution">
    <text evidence="10">The sequence shown here is derived from an EMBL/GenBank/DDBJ whole genome shotgun (WGS) entry which is preliminary data.</text>
</comment>
<sequence>MKDIRLERLAHVLTTHSLNIQKGQRVLIRGNEHTLPLIHECYAKVLARGGLPEVDVSLTGLQEILLSEGSSTQITDISPREACIPDTYDALLMVWGGTNTRELSHIPSEKIALRKRSRRDWMKRFSQRAAEKKLAWVGTQYPTALDAQEASMSLREYEDFVFSAGFLSHPDPVGIWEKRGRTQERLCRFLETKSTLRYVAPDTDISFSIAGRTWINSHGKRNFPDGEVFTAPHKYSVNGTIRYSFPAVYAGNIVEDVRLTFKKGAVVEARAARGESFLHEMIATDANASYVGEVALGTNENITRCTGNILFDEKMGGTVHLALGSAYAETGGSNESALHWDMICDMRTEGKIFADNQCIYEAGNFLIDL</sequence>
<evidence type="ECO:0000256" key="7">
    <source>
        <dbReference type="ARBA" id="ARBA00022723"/>
    </source>
</evidence>
<keyword evidence="8" id="KW-0378">Hydrolase</keyword>
<dbReference type="GO" id="GO:0046872">
    <property type="term" value="F:metal ion binding"/>
    <property type="evidence" value="ECO:0007669"/>
    <property type="project" value="UniProtKB-KW"/>
</dbReference>
<name>U7DA60_9BACT</name>
<dbReference type="GO" id="GO:0004177">
    <property type="term" value="F:aminopeptidase activity"/>
    <property type="evidence" value="ECO:0007669"/>
    <property type="project" value="UniProtKB-KW"/>
</dbReference>
<dbReference type="Gene3D" id="3.40.1830.10">
    <property type="entry name" value="Thermophilic metalloprotease (M29)"/>
    <property type="match status" value="1"/>
</dbReference>
<dbReference type="RefSeq" id="WP_022635930.1">
    <property type="nucleotide sequence ID" value="NZ_ASJR01000003.1"/>
</dbReference>
<evidence type="ECO:0000256" key="5">
    <source>
        <dbReference type="ARBA" id="ARBA00022438"/>
    </source>
</evidence>
<dbReference type="STRING" id="1313304.CALK_0388"/>
<dbReference type="EMBL" id="ASJR01000003">
    <property type="protein sequence ID" value="ERP38902.1"/>
    <property type="molecule type" value="Genomic_DNA"/>
</dbReference>
<dbReference type="InterPro" id="IPR000787">
    <property type="entry name" value="Peptidase_M29"/>
</dbReference>
<proteinExistence type="inferred from homology"/>
<keyword evidence="11" id="KW-1185">Reference proteome</keyword>
<dbReference type="AlphaFoldDB" id="U7DA60"/>
<evidence type="ECO:0000256" key="2">
    <source>
        <dbReference type="ARBA" id="ARBA00001946"/>
    </source>
</evidence>
<evidence type="ECO:0000256" key="8">
    <source>
        <dbReference type="ARBA" id="ARBA00022801"/>
    </source>
</evidence>
<dbReference type="SUPFAM" id="SSF144052">
    <property type="entry name" value="Thermophilic metalloprotease-like"/>
    <property type="match status" value="1"/>
</dbReference>
<keyword evidence="5 10" id="KW-0031">Aminopeptidase</keyword>
<dbReference type="InterPro" id="IPR035097">
    <property type="entry name" value="M29_N-terminal"/>
</dbReference>
<dbReference type="PANTHER" id="PTHR34448:SF1">
    <property type="entry name" value="BLL6088 PROTEIN"/>
    <property type="match status" value="1"/>
</dbReference>
<dbReference type="Pfam" id="PF02073">
    <property type="entry name" value="Peptidase_M29"/>
    <property type="match status" value="1"/>
</dbReference>
<dbReference type="Proteomes" id="UP000017148">
    <property type="component" value="Unassembled WGS sequence"/>
</dbReference>
<dbReference type="PANTHER" id="PTHR34448">
    <property type="entry name" value="AMINOPEPTIDASE"/>
    <property type="match status" value="1"/>
</dbReference>
<evidence type="ECO:0000256" key="4">
    <source>
        <dbReference type="ARBA" id="ARBA00008236"/>
    </source>
</evidence>
<gene>
    <name evidence="10" type="ORF">CALK_0388</name>
</gene>
<keyword evidence="9" id="KW-0482">Metalloprotease</keyword>
<evidence type="ECO:0000256" key="3">
    <source>
        <dbReference type="ARBA" id="ARBA00001947"/>
    </source>
</evidence>
<evidence type="ECO:0000313" key="11">
    <source>
        <dbReference type="Proteomes" id="UP000017148"/>
    </source>
</evidence>
<comment type="similarity">
    <text evidence="4">Belongs to the peptidase M29 family.</text>
</comment>
<evidence type="ECO:0000256" key="9">
    <source>
        <dbReference type="ARBA" id="ARBA00023049"/>
    </source>
</evidence>
<accession>U7DA60</accession>
<evidence type="ECO:0000256" key="6">
    <source>
        <dbReference type="ARBA" id="ARBA00022670"/>
    </source>
</evidence>
<comment type="cofactor">
    <cofactor evidence="1">
        <name>Co(2+)</name>
        <dbReference type="ChEBI" id="CHEBI:48828"/>
    </cofactor>
</comment>
<protein>
    <submittedName>
        <fullName evidence="10">Peptidase M29 aminopeptidase II</fullName>
    </submittedName>
</protein>